<gene>
    <name evidence="1" type="ORF">BA177_08020</name>
</gene>
<proteinExistence type="predicted"/>
<dbReference type="EMBL" id="CP016268">
    <property type="protein sequence ID" value="ANO51157.1"/>
    <property type="molecule type" value="Genomic_DNA"/>
</dbReference>
<dbReference type="InterPro" id="IPR029063">
    <property type="entry name" value="SAM-dependent_MTases_sf"/>
</dbReference>
<dbReference type="Proteomes" id="UP000092695">
    <property type="component" value="Chromosome"/>
</dbReference>
<dbReference type="AlphaFoldDB" id="A0A193LF75"/>
<dbReference type="PANTHER" id="PTHR32026">
    <property type="entry name" value="METHYLTRANSFERASE-LIKE PROTEIN 24"/>
    <property type="match status" value="1"/>
</dbReference>
<dbReference type="Gene3D" id="3.40.50.150">
    <property type="entry name" value="Vaccinia Virus protein VP39"/>
    <property type="match status" value="1"/>
</dbReference>
<dbReference type="PANTHER" id="PTHR32026:SF10">
    <property type="entry name" value="METHYLTRANSFERASE-LIKE PROTEIN 24-RELATED"/>
    <property type="match status" value="1"/>
</dbReference>
<reference evidence="1 2" key="1">
    <citation type="submission" date="2016-06" db="EMBL/GenBank/DDBJ databases">
        <title>Complete genome sequence of a deep-branching marine Gamma Proteobacterium Woeseia oceani type strain XK5.</title>
        <authorList>
            <person name="Mu D."/>
            <person name="Du Z."/>
        </authorList>
    </citation>
    <scope>NUCLEOTIDE SEQUENCE [LARGE SCALE GENOMIC DNA]</scope>
    <source>
        <strain evidence="1 2">XK5</strain>
    </source>
</reference>
<dbReference type="InterPro" id="IPR026913">
    <property type="entry name" value="METTL24"/>
</dbReference>
<organism evidence="1 2">
    <name type="scientific">Woeseia oceani</name>
    <dbReference type="NCBI Taxonomy" id="1548547"/>
    <lineage>
        <taxon>Bacteria</taxon>
        <taxon>Pseudomonadati</taxon>
        <taxon>Pseudomonadota</taxon>
        <taxon>Gammaproteobacteria</taxon>
        <taxon>Woeseiales</taxon>
        <taxon>Woeseiaceae</taxon>
        <taxon>Woeseia</taxon>
    </lineage>
</organism>
<protein>
    <recommendedName>
        <fullName evidence="3">Methyltransferase FkbM domain-containing protein</fullName>
    </recommendedName>
</protein>
<dbReference type="OrthoDB" id="483152at2"/>
<sequence length="238" mass="26572">MRAIAGFGWHQIQSSTAFEILIRGLRRLQWQDGSLCPELKLNTIDLHGWVLYPAALSPRSVAYTIGVGDDICFELAMIRQFEAEVHAFDATPEVATWIASKELPDSYNFHGWAAAGRDGNVNLRRWPGECHPASHCGSPLSSKHEVQAIPAYSLKTLMKKLRHAHVDLLKINIDNAGSTVLDELVRTDIRPGQLLLGFRHCESSLKDEVIAATVQRLRKIGYRIFSVSKSGQEISLLF</sequence>
<evidence type="ECO:0000313" key="1">
    <source>
        <dbReference type="EMBL" id="ANO51157.1"/>
    </source>
</evidence>
<name>A0A193LF75_9GAMM</name>
<dbReference type="KEGG" id="woc:BA177_08020"/>
<keyword evidence="2" id="KW-1185">Reference proteome</keyword>
<evidence type="ECO:0008006" key="3">
    <source>
        <dbReference type="Google" id="ProtNLM"/>
    </source>
</evidence>
<dbReference type="STRING" id="1548547.BA177_08020"/>
<accession>A0A193LF75</accession>
<evidence type="ECO:0000313" key="2">
    <source>
        <dbReference type="Proteomes" id="UP000092695"/>
    </source>
</evidence>
<dbReference type="RefSeq" id="WP_068615201.1">
    <property type="nucleotide sequence ID" value="NZ_CP016268.1"/>
</dbReference>